<evidence type="ECO:0000313" key="1">
    <source>
        <dbReference type="EMBL" id="SFV72249.1"/>
    </source>
</evidence>
<protein>
    <submittedName>
        <fullName evidence="1">Uncharacterized protein</fullName>
    </submittedName>
</protein>
<dbReference type="Proteomes" id="UP000186323">
    <property type="component" value="Chromosome I"/>
</dbReference>
<keyword evidence="2" id="KW-1185">Reference proteome</keyword>
<name>A0A1K1LC15_9BACT</name>
<dbReference type="EMBL" id="LT630450">
    <property type="protein sequence ID" value="SFV72249.1"/>
    <property type="molecule type" value="Genomic_DNA"/>
</dbReference>
<organism evidence="1 2">
    <name type="scientific">Desulfovibrio piger</name>
    <dbReference type="NCBI Taxonomy" id="901"/>
    <lineage>
        <taxon>Bacteria</taxon>
        <taxon>Pseudomonadati</taxon>
        <taxon>Thermodesulfobacteriota</taxon>
        <taxon>Desulfovibrionia</taxon>
        <taxon>Desulfovibrionales</taxon>
        <taxon>Desulfovibrionaceae</taxon>
        <taxon>Desulfovibrio</taxon>
    </lineage>
</organism>
<evidence type="ECO:0000313" key="2">
    <source>
        <dbReference type="Proteomes" id="UP000186323"/>
    </source>
</evidence>
<dbReference type="AlphaFoldDB" id="A0A1K1LC15"/>
<dbReference type="KEGG" id="dpg:DESPIGER_0359"/>
<sequence>MRHGAAGRLAATSSVLFHPDPAALFPATFTATRANSWE</sequence>
<accession>A0A1K1LC15</accession>
<reference evidence="2" key="1">
    <citation type="submission" date="2016-10" db="EMBL/GenBank/DDBJ databases">
        <authorList>
            <person name="Wegmann U."/>
        </authorList>
    </citation>
    <scope>NUCLEOTIDE SEQUENCE [LARGE SCALE GENOMIC DNA]</scope>
</reference>
<proteinExistence type="predicted"/>
<gene>
    <name evidence="1" type="ORF">DESPIGER_0359</name>
</gene>